<comment type="caution">
    <text evidence="1">The sequence shown here is derived from an EMBL/GenBank/DDBJ whole genome shotgun (WGS) entry which is preliminary data.</text>
</comment>
<keyword evidence="2" id="KW-1185">Reference proteome</keyword>
<dbReference type="Proteomes" id="UP000789525">
    <property type="component" value="Unassembled WGS sequence"/>
</dbReference>
<protein>
    <submittedName>
        <fullName evidence="1">6143_t:CDS:1</fullName>
    </submittedName>
</protein>
<evidence type="ECO:0000313" key="1">
    <source>
        <dbReference type="EMBL" id="CAG8683303.1"/>
    </source>
</evidence>
<proteinExistence type="predicted"/>
<gene>
    <name evidence="1" type="ORF">ACOLOM_LOCUS9437</name>
</gene>
<reference evidence="1" key="1">
    <citation type="submission" date="2021-06" db="EMBL/GenBank/DDBJ databases">
        <authorList>
            <person name="Kallberg Y."/>
            <person name="Tangrot J."/>
            <person name="Rosling A."/>
        </authorList>
    </citation>
    <scope>NUCLEOTIDE SEQUENCE</scope>
    <source>
        <strain evidence="1">CL356</strain>
    </source>
</reference>
<feature type="non-terminal residue" evidence="1">
    <location>
        <position position="1"/>
    </location>
</feature>
<feature type="non-terminal residue" evidence="1">
    <location>
        <position position="902"/>
    </location>
</feature>
<accession>A0ACA9NZ19</accession>
<evidence type="ECO:0000313" key="2">
    <source>
        <dbReference type="Proteomes" id="UP000789525"/>
    </source>
</evidence>
<name>A0ACA9NZ19_9GLOM</name>
<organism evidence="1 2">
    <name type="scientific">Acaulospora colombiana</name>
    <dbReference type="NCBI Taxonomy" id="27376"/>
    <lineage>
        <taxon>Eukaryota</taxon>
        <taxon>Fungi</taxon>
        <taxon>Fungi incertae sedis</taxon>
        <taxon>Mucoromycota</taxon>
        <taxon>Glomeromycotina</taxon>
        <taxon>Glomeromycetes</taxon>
        <taxon>Diversisporales</taxon>
        <taxon>Acaulosporaceae</taxon>
        <taxon>Acaulospora</taxon>
    </lineage>
</organism>
<dbReference type="EMBL" id="CAJVPT010027360">
    <property type="protein sequence ID" value="CAG8683303.1"/>
    <property type="molecule type" value="Genomic_DNA"/>
</dbReference>
<sequence>GGELSPPEQFDRKKLETNQNKGRCRPGQTHELAVNIEFMSGLEKRYRAEQLRCMFFGDIKLMFKTIGSAISAPSYSEILARFTTNPNNSDFQWLVNHIDTEKNVGKMALCLSAARLFDSSSTLDTMIALGTGWFFSGMIMVHLYVPNFPLDPQAVAFSQYQRVETRIEDLEEELFLHRQMELIRSGGSDSPLISQMSRHVEELRQGLSPQRPVLPETREEAVLRALSTELVQFHDQFVDFEHMSGLIAQLRNHDPKGAMTEKMIQESWRSFIERIRENYPDFGDIIDPFVTWVNRMRLGLSLLRHSSKPPSDMETRSSLLCEAITSFPWSVGARVLSHGDIQPPLQITPIEWASIRLYSSLMGIHKGDPLELHRSCISRSFEQLFGCWLLERNKREEEAKDKASIYKSRKEVSTVLSDQEIEAAEFLELFPEYGDVMEESENGIQQSALSSKPVSPYRMFLQLPFLDTSSSRGPDEMFRATLMNAVNKMQEGLDTRLDEETIQFRLGSIHEALQSLNTVPSPSQRYNFYLDSNVPQLVKALEVVSRLCDRLMQLTEKWSEHMVLQHLLERCQTIKKIDLYSSVAKMLSAIEQLLLVTEDWQKFADRENSILVHQTDLSNLIVEWRRMELVCWTHLLDNEASSFSNDLFDWWFRIYEIIVHTTRQKMDTATEQTTFFEKLLPLLERFLLSSPIGQYSSRLHLLAMFERYLTIIVCTPTTCTPFERRLSIIVGAVVAIHQKFQPTVESTLKSRREVIDKEIKTFVQIASWKDINVLALKASAQRTHHQLHKSIRKFRGILAEPVAPLISAWIVETPFSKLPLAQLPQIGHPDIVPELGPEIHLPKHLRDLNHTLRLFHATTCDTSKPSFSLPSKEVEEFSSLILTTITQFQNDKVPPDVKNKKG</sequence>